<dbReference type="Pfam" id="PF12937">
    <property type="entry name" value="F-box-like"/>
    <property type="match status" value="1"/>
</dbReference>
<dbReference type="SUPFAM" id="SSF81383">
    <property type="entry name" value="F-box domain"/>
    <property type="match status" value="1"/>
</dbReference>
<dbReference type="OrthoDB" id="3193353at2759"/>
<dbReference type="Proteomes" id="UP000308652">
    <property type="component" value="Unassembled WGS sequence"/>
</dbReference>
<dbReference type="InterPro" id="IPR036047">
    <property type="entry name" value="F-box-like_dom_sf"/>
</dbReference>
<sequence>MSFELPFDIFLAIFSHLSVYDVLRVRQACRTFQELSQLRSLWHGLFNKHVLEQNVPVPGLGSQSVGDLTAAELESYTFHALRLRRTWSSVNPSHGRQLELPSNIPGCRVISLHFLSTTGSSNYLLSVLLTHHDGQRLFTVQCWDIQASPPKCIAVRTFTQFKGLVINQNPTKFGVLAINSSNVEIFDIDCTISDPTNAFVVTSQFPEVVERIHLFSGSRLLTRDGIGRTHLWDVEYPEVKVEIKNPHNVQFEVILAAYIDDTRLIVIRTTELEVYTLPGSVTQVLASSMPPSGLILDPILYHKWPWRIDSVVLSPQHSWSRAGTKNRATLNILLRFGSLFPWVSQNQYKTILG</sequence>
<dbReference type="AlphaFoldDB" id="A0A5C3M540"/>
<proteinExistence type="predicted"/>
<evidence type="ECO:0000259" key="1">
    <source>
        <dbReference type="PROSITE" id="PS50181"/>
    </source>
</evidence>
<feature type="domain" description="F-box" evidence="1">
    <location>
        <begin position="1"/>
        <end position="45"/>
    </location>
</feature>
<dbReference type="SMART" id="SM00256">
    <property type="entry name" value="FBOX"/>
    <property type="match status" value="1"/>
</dbReference>
<dbReference type="EMBL" id="ML213598">
    <property type="protein sequence ID" value="TFK39745.1"/>
    <property type="molecule type" value="Genomic_DNA"/>
</dbReference>
<name>A0A5C3M540_9AGAR</name>
<evidence type="ECO:0000313" key="3">
    <source>
        <dbReference type="Proteomes" id="UP000308652"/>
    </source>
</evidence>
<reference evidence="2 3" key="1">
    <citation type="journal article" date="2019" name="Nat. Ecol. Evol.">
        <title>Megaphylogeny resolves global patterns of mushroom evolution.</title>
        <authorList>
            <person name="Varga T."/>
            <person name="Krizsan K."/>
            <person name="Foldi C."/>
            <person name="Dima B."/>
            <person name="Sanchez-Garcia M."/>
            <person name="Sanchez-Ramirez S."/>
            <person name="Szollosi G.J."/>
            <person name="Szarkandi J.G."/>
            <person name="Papp V."/>
            <person name="Albert L."/>
            <person name="Andreopoulos W."/>
            <person name="Angelini C."/>
            <person name="Antonin V."/>
            <person name="Barry K.W."/>
            <person name="Bougher N.L."/>
            <person name="Buchanan P."/>
            <person name="Buyck B."/>
            <person name="Bense V."/>
            <person name="Catcheside P."/>
            <person name="Chovatia M."/>
            <person name="Cooper J."/>
            <person name="Damon W."/>
            <person name="Desjardin D."/>
            <person name="Finy P."/>
            <person name="Geml J."/>
            <person name="Haridas S."/>
            <person name="Hughes K."/>
            <person name="Justo A."/>
            <person name="Karasinski D."/>
            <person name="Kautmanova I."/>
            <person name="Kiss B."/>
            <person name="Kocsube S."/>
            <person name="Kotiranta H."/>
            <person name="LaButti K.M."/>
            <person name="Lechner B.E."/>
            <person name="Liimatainen K."/>
            <person name="Lipzen A."/>
            <person name="Lukacs Z."/>
            <person name="Mihaltcheva S."/>
            <person name="Morgado L.N."/>
            <person name="Niskanen T."/>
            <person name="Noordeloos M.E."/>
            <person name="Ohm R.A."/>
            <person name="Ortiz-Santana B."/>
            <person name="Ovrebo C."/>
            <person name="Racz N."/>
            <person name="Riley R."/>
            <person name="Savchenko A."/>
            <person name="Shiryaev A."/>
            <person name="Soop K."/>
            <person name="Spirin V."/>
            <person name="Szebenyi C."/>
            <person name="Tomsovsky M."/>
            <person name="Tulloss R.E."/>
            <person name="Uehling J."/>
            <person name="Grigoriev I.V."/>
            <person name="Vagvolgyi C."/>
            <person name="Papp T."/>
            <person name="Martin F.M."/>
            <person name="Miettinen O."/>
            <person name="Hibbett D.S."/>
            <person name="Nagy L.G."/>
        </authorList>
    </citation>
    <scope>NUCLEOTIDE SEQUENCE [LARGE SCALE GENOMIC DNA]</scope>
    <source>
        <strain evidence="2 3">CBS 166.37</strain>
    </source>
</reference>
<protein>
    <recommendedName>
        <fullName evidence="1">F-box domain-containing protein</fullName>
    </recommendedName>
</protein>
<organism evidence="2 3">
    <name type="scientific">Crucibulum laeve</name>
    <dbReference type="NCBI Taxonomy" id="68775"/>
    <lineage>
        <taxon>Eukaryota</taxon>
        <taxon>Fungi</taxon>
        <taxon>Dikarya</taxon>
        <taxon>Basidiomycota</taxon>
        <taxon>Agaricomycotina</taxon>
        <taxon>Agaricomycetes</taxon>
        <taxon>Agaricomycetidae</taxon>
        <taxon>Agaricales</taxon>
        <taxon>Agaricineae</taxon>
        <taxon>Nidulariaceae</taxon>
        <taxon>Crucibulum</taxon>
    </lineage>
</organism>
<accession>A0A5C3M540</accession>
<dbReference type="CDD" id="cd09917">
    <property type="entry name" value="F-box_SF"/>
    <property type="match status" value="1"/>
</dbReference>
<evidence type="ECO:0000313" key="2">
    <source>
        <dbReference type="EMBL" id="TFK39745.1"/>
    </source>
</evidence>
<dbReference type="InterPro" id="IPR036322">
    <property type="entry name" value="WD40_repeat_dom_sf"/>
</dbReference>
<dbReference type="PROSITE" id="PS50181">
    <property type="entry name" value="FBOX"/>
    <property type="match status" value="1"/>
</dbReference>
<dbReference type="Gene3D" id="1.20.1280.50">
    <property type="match status" value="1"/>
</dbReference>
<gene>
    <name evidence="2" type="ORF">BDQ12DRAFT_681146</name>
</gene>
<dbReference type="InterPro" id="IPR001810">
    <property type="entry name" value="F-box_dom"/>
</dbReference>
<dbReference type="STRING" id="68775.A0A5C3M540"/>
<keyword evidence="3" id="KW-1185">Reference proteome</keyword>
<dbReference type="SUPFAM" id="SSF50978">
    <property type="entry name" value="WD40 repeat-like"/>
    <property type="match status" value="1"/>
</dbReference>